<feature type="transmembrane region" description="Helical" evidence="6">
    <location>
        <begin position="52"/>
        <end position="70"/>
    </location>
</feature>
<name>A0AAE4YAY0_9RHOB</name>
<feature type="transmembrane region" description="Helical" evidence="6">
    <location>
        <begin position="217"/>
        <end position="241"/>
    </location>
</feature>
<accession>A0AAE4YAY0</accession>
<feature type="domain" description="EamA" evidence="8">
    <location>
        <begin position="160"/>
        <end position="290"/>
    </location>
</feature>
<dbReference type="InterPro" id="IPR000620">
    <property type="entry name" value="EamA_dom"/>
</dbReference>
<keyword evidence="3 6" id="KW-0812">Transmembrane</keyword>
<evidence type="ECO:0000313" key="9">
    <source>
        <dbReference type="EMBL" id="NBZ88337.1"/>
    </source>
</evidence>
<dbReference type="GO" id="GO:0016020">
    <property type="term" value="C:membrane"/>
    <property type="evidence" value="ECO:0007669"/>
    <property type="project" value="UniProtKB-SubCell"/>
</dbReference>
<feature type="chain" id="PRO_5041905968" evidence="7">
    <location>
        <begin position="29"/>
        <end position="304"/>
    </location>
</feature>
<comment type="caution">
    <text evidence="9">The sequence shown here is derived from an EMBL/GenBank/DDBJ whole genome shotgun (WGS) entry which is preliminary data.</text>
</comment>
<evidence type="ECO:0000256" key="7">
    <source>
        <dbReference type="SAM" id="SignalP"/>
    </source>
</evidence>
<dbReference type="InterPro" id="IPR037185">
    <property type="entry name" value="EmrE-like"/>
</dbReference>
<keyword evidence="10" id="KW-1185">Reference proteome</keyword>
<dbReference type="EMBL" id="JAABNR010000010">
    <property type="protein sequence ID" value="NBZ88337.1"/>
    <property type="molecule type" value="Genomic_DNA"/>
</dbReference>
<feature type="signal peptide" evidence="7">
    <location>
        <begin position="1"/>
        <end position="28"/>
    </location>
</feature>
<feature type="transmembrane region" description="Helical" evidence="6">
    <location>
        <begin position="82"/>
        <end position="99"/>
    </location>
</feature>
<evidence type="ECO:0000256" key="2">
    <source>
        <dbReference type="ARBA" id="ARBA00009853"/>
    </source>
</evidence>
<evidence type="ECO:0000256" key="6">
    <source>
        <dbReference type="SAM" id="Phobius"/>
    </source>
</evidence>
<feature type="transmembrane region" description="Helical" evidence="6">
    <location>
        <begin position="136"/>
        <end position="154"/>
    </location>
</feature>
<dbReference type="RefSeq" id="WP_168775152.1">
    <property type="nucleotide sequence ID" value="NZ_JAABNR010000010.1"/>
</dbReference>
<evidence type="ECO:0000256" key="3">
    <source>
        <dbReference type="ARBA" id="ARBA00022692"/>
    </source>
</evidence>
<evidence type="ECO:0000313" key="10">
    <source>
        <dbReference type="Proteomes" id="UP001193501"/>
    </source>
</evidence>
<evidence type="ECO:0000256" key="1">
    <source>
        <dbReference type="ARBA" id="ARBA00004141"/>
    </source>
</evidence>
<dbReference type="SUPFAM" id="SSF103481">
    <property type="entry name" value="Multidrug resistance efflux transporter EmrE"/>
    <property type="match status" value="2"/>
</dbReference>
<feature type="transmembrane region" description="Helical" evidence="6">
    <location>
        <begin position="190"/>
        <end position="211"/>
    </location>
</feature>
<evidence type="ECO:0000259" key="8">
    <source>
        <dbReference type="Pfam" id="PF00892"/>
    </source>
</evidence>
<organism evidence="9 10">
    <name type="scientific">Stagnihabitans tardus</name>
    <dbReference type="NCBI Taxonomy" id="2699202"/>
    <lineage>
        <taxon>Bacteria</taxon>
        <taxon>Pseudomonadati</taxon>
        <taxon>Pseudomonadota</taxon>
        <taxon>Alphaproteobacteria</taxon>
        <taxon>Rhodobacterales</taxon>
        <taxon>Paracoccaceae</taxon>
        <taxon>Stagnihabitans</taxon>
    </lineage>
</organism>
<evidence type="ECO:0000256" key="4">
    <source>
        <dbReference type="ARBA" id="ARBA00022989"/>
    </source>
</evidence>
<keyword evidence="7" id="KW-0732">Signal</keyword>
<feature type="transmembrane region" description="Helical" evidence="6">
    <location>
        <begin position="105"/>
        <end position="127"/>
    </location>
</feature>
<comment type="subcellular location">
    <subcellularLocation>
        <location evidence="1">Membrane</location>
        <topology evidence="1">Multi-pass membrane protein</topology>
    </subcellularLocation>
</comment>
<reference evidence="9" key="1">
    <citation type="submission" date="2020-01" db="EMBL/GenBank/DDBJ databases">
        <authorList>
            <person name="Chen W.-M."/>
        </authorList>
    </citation>
    <scope>NUCLEOTIDE SEQUENCE</scope>
    <source>
        <strain evidence="9">CYK-10</strain>
    </source>
</reference>
<comment type="similarity">
    <text evidence="2">Belongs to the drug/metabolite transporter (DMT) superfamily. 10 TMS drug/metabolite exporter (DME) (TC 2.A.7.3) family.</text>
</comment>
<gene>
    <name evidence="9" type="ORF">GV832_12165</name>
</gene>
<feature type="transmembrane region" description="Helical" evidence="6">
    <location>
        <begin position="275"/>
        <end position="291"/>
    </location>
</feature>
<sequence>MTQNGMTQNLKGAAFMVLAGICFAAANAVTYVITSPAEWGGLGFKPQSDTFWQYLIATLFSAPFILRHGLAGFKTRRPVLHLVRVVVSALGVLLFVMSLANQVPIWQVISLVMTSPIFVLVGAALFLGETVSAPRWIAAAVGLAGATIVSGLWTTGLTAAMLYPVGAAVLWAGSSLLTKVLTRTESAPSITLWLLVLLTPINAALSIHAGFELPTGQILMWLILGGVIMMAAQYLLTWSYAAADAAFVQPFDDLKLISNILIYGIVFGYWPEGNIWFGVALILAGSLYLLWSGRKVEGPQALAA</sequence>
<evidence type="ECO:0000256" key="5">
    <source>
        <dbReference type="ARBA" id="ARBA00023136"/>
    </source>
</evidence>
<proteinExistence type="inferred from homology"/>
<dbReference type="Pfam" id="PF00892">
    <property type="entry name" value="EamA"/>
    <property type="match status" value="2"/>
</dbReference>
<keyword evidence="4 6" id="KW-1133">Transmembrane helix</keyword>
<dbReference type="Proteomes" id="UP001193501">
    <property type="component" value="Unassembled WGS sequence"/>
</dbReference>
<keyword evidence="5 6" id="KW-0472">Membrane</keyword>
<feature type="domain" description="EamA" evidence="8">
    <location>
        <begin position="19"/>
        <end position="150"/>
    </location>
</feature>
<dbReference type="AlphaFoldDB" id="A0AAE4YAY0"/>
<protein>
    <submittedName>
        <fullName evidence="9">EamA family transporter</fullName>
    </submittedName>
</protein>
<dbReference type="PANTHER" id="PTHR22911">
    <property type="entry name" value="ACYL-MALONYL CONDENSING ENZYME-RELATED"/>
    <property type="match status" value="1"/>
</dbReference>
<dbReference type="PANTHER" id="PTHR22911:SF6">
    <property type="entry name" value="SOLUTE CARRIER FAMILY 35 MEMBER G1"/>
    <property type="match status" value="1"/>
</dbReference>